<accession>M5S177</accession>
<feature type="transmembrane region" description="Helical" evidence="7">
    <location>
        <begin position="765"/>
        <end position="786"/>
    </location>
</feature>
<evidence type="ECO:0000256" key="5">
    <source>
        <dbReference type="ARBA" id="ARBA00023136"/>
    </source>
</evidence>
<evidence type="ECO:0000256" key="7">
    <source>
        <dbReference type="SAM" id="Phobius"/>
    </source>
</evidence>
<dbReference type="PATRIC" id="fig|1265738.3.peg.1640"/>
<dbReference type="EMBL" id="ANOG01000249">
    <property type="protein sequence ID" value="EMI21407.1"/>
    <property type="molecule type" value="Genomic_DNA"/>
</dbReference>
<evidence type="ECO:0000313" key="10">
    <source>
        <dbReference type="Proteomes" id="UP000011991"/>
    </source>
</evidence>
<dbReference type="PANTHER" id="PTHR43738:SF2">
    <property type="entry name" value="ABC TRANSPORTER PERMEASE"/>
    <property type="match status" value="1"/>
</dbReference>
<comment type="subcellular location">
    <subcellularLocation>
        <location evidence="1">Cell membrane</location>
        <topology evidence="1">Multi-pass membrane protein</topology>
    </subcellularLocation>
</comment>
<feature type="transmembrane region" description="Helical" evidence="7">
    <location>
        <begin position="33"/>
        <end position="54"/>
    </location>
</feature>
<sequence>METENPTPRNQNSTPSFGMQTMVMSSVRHSWRISASVALGVATATAVIVGALLVGDSMRGSLRELTIERLGRTDSMVAPGRFFSSQQVTSVSDTGEAADAVSLIFFPAGIVESENTKGDVTHRAGSVQLIGCDENFWDLGVQSVRPDVLPSDDGVVLNQATATELGVNVGDLVTVRLPVEAAVPADSPLGRRDIQSEGLPRMEVLSIVPDRGLGRFSVTASQAAPLNVYLRRETVADALQREGQANLLLFDSAIDRSALNITLEALGLDLKQIKQVFVEAGDTATRGDSETIFEYVSLTSDQLLLPEQVVKQTVNALGRDRVTQVCTYLANAIERIDDNGEVIASVPYSTITAIDSTPDLPLDFALPNNMLPQNTPAGNGSRPSSGANDDTTVVPLVLNDWTAKQLDAEIGTPLRIAYYEPEVENGNEIERHFSAVVTDIVPITQPAKPYRRSRQAVFDKPPTVYNDPDLTPTVPGVTDQDSISNWDLPFKLTRDISSDDDEYWNNYRLTPKAFLPLSEGQRLFGSRFGNTTGLRIQIAANESEAELRSKILDSLEPSFDDLGWSIHRIRDQQLAASRGTTPFDALFLSLSFFVILSAVMLIAMLFRLGLTQRLKQLGTLLAIGWTPRRLGRLVLSEGGVVATIGVVLGIIAGIGYAMFVLWALRSWWVGAVTVPFLTFHWTLRSLLIGSTVSWVVAMATLALTVRSIVRVDARSLLTGSDQDRSATSLQKGKSRGVSRLRIAAISLAVLAVIVAALGAQAGGQAAAGGFVGGGMLLLVAALTLVYTRLKQPHLRSNDALATLSSYRSLATRNAARHPLRSTLTIGLMATAAFLIIAITAFRLRPTEAGSGGFDLVAQTAQPLYRDFADPEIRGDLMGKDAAEMANAIVAPMRMRAGQDASCNNLYQATSPTVLGVPASFSNLFQESPERLPGFEWAKHAAVADGQTPWDLLSPEATGTAEDPIPVIIDLNTAMWSLQMQKGIGETKVFEFEPGKPLYLKVVGLLSNTLLQGKLLIGESNFESQFSDLSGYRYFLIDAEPDKTDQAAAALENRLGDVGMDVSQSESILASMMAVQNTYLRTFQSLGALGLLLGTVGLAIAQLRSVLERRSELAVLRAIGFTRQRLSAIVLRETSILLLVGIGCGAVCAMLAVLPYGVLSGINPPWIEPLLIVMGIVVFGLLAGLLAVRQVAKMPLLDSLRGD</sequence>
<keyword evidence="3 7" id="KW-0812">Transmembrane</keyword>
<feature type="transmembrane region" description="Helical" evidence="7">
    <location>
        <begin position="1135"/>
        <end position="1157"/>
    </location>
</feature>
<feature type="compositionally biased region" description="Polar residues" evidence="6">
    <location>
        <begin position="370"/>
        <end position="391"/>
    </location>
</feature>
<dbReference type="PANTHER" id="PTHR43738">
    <property type="entry name" value="ABC TRANSPORTER, MEMBRANE PROTEIN"/>
    <property type="match status" value="1"/>
</dbReference>
<feature type="transmembrane region" description="Helical" evidence="7">
    <location>
        <begin position="740"/>
        <end position="759"/>
    </location>
</feature>
<keyword evidence="10" id="KW-1185">Reference proteome</keyword>
<feature type="transmembrane region" description="Helical" evidence="7">
    <location>
        <begin position="585"/>
        <end position="606"/>
    </location>
</feature>
<evidence type="ECO:0000256" key="3">
    <source>
        <dbReference type="ARBA" id="ARBA00022692"/>
    </source>
</evidence>
<feature type="domain" description="ABC3 transporter permease C-terminal" evidence="8">
    <location>
        <begin position="589"/>
        <end position="711"/>
    </location>
</feature>
<dbReference type="GO" id="GO:0005886">
    <property type="term" value="C:plasma membrane"/>
    <property type="evidence" value="ECO:0007669"/>
    <property type="project" value="UniProtKB-SubCell"/>
</dbReference>
<feature type="region of interest" description="Disordered" evidence="6">
    <location>
        <begin position="369"/>
        <end position="391"/>
    </location>
</feature>
<reference evidence="9 10" key="1">
    <citation type="journal article" date="2013" name="Mar. Genomics">
        <title>Expression of sulfatases in Rhodopirellula baltica and the diversity of sulfatases in the genus Rhodopirellula.</title>
        <authorList>
            <person name="Wegner C.E."/>
            <person name="Richter-Heitmann T."/>
            <person name="Klindworth A."/>
            <person name="Klockow C."/>
            <person name="Richter M."/>
            <person name="Achstetter T."/>
            <person name="Glockner F.O."/>
            <person name="Harder J."/>
        </authorList>
    </citation>
    <scope>NUCLEOTIDE SEQUENCE [LARGE SCALE GENOMIC DNA]</scope>
    <source>
        <strain evidence="9 10">SM1</strain>
    </source>
</reference>
<feature type="transmembrane region" description="Helical" evidence="7">
    <location>
        <begin position="822"/>
        <end position="841"/>
    </location>
</feature>
<evidence type="ECO:0000313" key="9">
    <source>
        <dbReference type="EMBL" id="EMI21407.1"/>
    </source>
</evidence>
<feature type="transmembrane region" description="Helical" evidence="7">
    <location>
        <begin position="684"/>
        <end position="705"/>
    </location>
</feature>
<evidence type="ECO:0000259" key="8">
    <source>
        <dbReference type="Pfam" id="PF02687"/>
    </source>
</evidence>
<feature type="transmembrane region" description="Helical" evidence="7">
    <location>
        <begin position="638"/>
        <end position="664"/>
    </location>
</feature>
<feature type="region of interest" description="Disordered" evidence="6">
    <location>
        <begin position="459"/>
        <end position="478"/>
    </location>
</feature>
<comment type="caution">
    <text evidence="9">The sequence shown here is derived from an EMBL/GenBank/DDBJ whole genome shotgun (WGS) entry which is preliminary data.</text>
</comment>
<dbReference type="InterPro" id="IPR003838">
    <property type="entry name" value="ABC3_permease_C"/>
</dbReference>
<gene>
    <name evidence="9" type="ORF">RMSM_01649</name>
</gene>
<evidence type="ECO:0000256" key="2">
    <source>
        <dbReference type="ARBA" id="ARBA00022475"/>
    </source>
</evidence>
<evidence type="ECO:0000256" key="6">
    <source>
        <dbReference type="SAM" id="MobiDB-lite"/>
    </source>
</evidence>
<evidence type="ECO:0000256" key="4">
    <source>
        <dbReference type="ARBA" id="ARBA00022989"/>
    </source>
</evidence>
<dbReference type="InterPro" id="IPR051125">
    <property type="entry name" value="ABC-4/HrtB_transporter"/>
</dbReference>
<keyword evidence="2" id="KW-1003">Cell membrane</keyword>
<name>M5S177_9BACT</name>
<keyword evidence="4 7" id="KW-1133">Transmembrane helix</keyword>
<dbReference type="AlphaFoldDB" id="M5S177"/>
<proteinExistence type="predicted"/>
<keyword evidence="5 7" id="KW-0472">Membrane</keyword>
<feature type="domain" description="ABC3 transporter permease C-terminal" evidence="8">
    <location>
        <begin position="1086"/>
        <end position="1194"/>
    </location>
</feature>
<organism evidence="9 10">
    <name type="scientific">Rhodopirellula maiorica SM1</name>
    <dbReference type="NCBI Taxonomy" id="1265738"/>
    <lineage>
        <taxon>Bacteria</taxon>
        <taxon>Pseudomonadati</taxon>
        <taxon>Planctomycetota</taxon>
        <taxon>Planctomycetia</taxon>
        <taxon>Pirellulales</taxon>
        <taxon>Pirellulaceae</taxon>
        <taxon>Novipirellula</taxon>
    </lineage>
</organism>
<evidence type="ECO:0000256" key="1">
    <source>
        <dbReference type="ARBA" id="ARBA00004651"/>
    </source>
</evidence>
<feature type="transmembrane region" description="Helical" evidence="7">
    <location>
        <begin position="1085"/>
        <end position="1106"/>
    </location>
</feature>
<protein>
    <submittedName>
        <fullName evidence="9">Membrane protein containing DUF214, permase predicted</fullName>
    </submittedName>
</protein>
<dbReference type="Proteomes" id="UP000011991">
    <property type="component" value="Unassembled WGS sequence"/>
</dbReference>
<feature type="transmembrane region" description="Helical" evidence="7">
    <location>
        <begin position="1169"/>
        <end position="1187"/>
    </location>
</feature>
<dbReference type="Pfam" id="PF02687">
    <property type="entry name" value="FtsX"/>
    <property type="match status" value="2"/>
</dbReference>